<dbReference type="AlphaFoldDB" id="A0A4V4JYE2"/>
<sequence>MSTAADRDYLLTLEAVREQAGHVYEAAVAGKLENFEFHASRLDATTDYVVSLILRDCKPEDFDKILPHGRWQHFNAGGVSRLEPLIEDWRSAGVDDIEISRRVVDVIVVSVLLDAGAGDHWKFTENGATVGCSEGLAIASLSAFKAGVFGESCVDARTLANLGSEKLAAAMQSTPQNPLLGMDSRTTLLQRLGSSLLSNPNFQLGPRCRPGHLVDYVLANGSVGDTLDFKVLWILLQGLLIPTWPEGRTTIAGVAIGDAWPLDVLTTTGNGKVLPIQPFHKLTQWLAYSLTSAVQRLLKKDWINLDILTGLPEYRNGGLFVDMGVLVLKPKILVEGLKASGKSLPQYDATGDVIVEWRAMTVVLLDVVADMVNEKLTQKLGKDTRPLTLAQILEAGTWKAGRELAARYRAYDNACSPILMFSDGTLF</sequence>
<accession>A0A4V4JYE2</accession>
<dbReference type="PANTHER" id="PTHR31687:SF3">
    <property type="entry name" value="PROTEIN URG3"/>
    <property type="match status" value="1"/>
</dbReference>
<proteinExistence type="predicted"/>
<dbReference type="InterPro" id="IPR012469">
    <property type="entry name" value="DUF1688"/>
</dbReference>
<dbReference type="Pfam" id="PF07958">
    <property type="entry name" value="DUF1688"/>
    <property type="match status" value="1"/>
</dbReference>
<evidence type="ECO:0000313" key="2">
    <source>
        <dbReference type="Proteomes" id="UP000306584"/>
    </source>
</evidence>
<gene>
    <name evidence="1" type="ORF">D6D01_00069</name>
</gene>
<name>A0A4V4JYE2_AURPU</name>
<evidence type="ECO:0000313" key="1">
    <source>
        <dbReference type="EMBL" id="THY36863.1"/>
    </source>
</evidence>
<reference evidence="1 2" key="1">
    <citation type="submission" date="2018-10" db="EMBL/GenBank/DDBJ databases">
        <title>Fifty Aureobasidium pullulans genomes reveal a recombining polyextremotolerant generalist.</title>
        <authorList>
            <person name="Gostincar C."/>
            <person name="Turk M."/>
            <person name="Zajc J."/>
            <person name="Gunde-Cimerman N."/>
        </authorList>
    </citation>
    <scope>NUCLEOTIDE SEQUENCE [LARGE SCALE GENOMIC DNA]</scope>
    <source>
        <strain evidence="1 2">EXF-6604</strain>
    </source>
</reference>
<organism evidence="1 2">
    <name type="scientific">Aureobasidium pullulans</name>
    <name type="common">Black yeast</name>
    <name type="synonym">Pullularia pullulans</name>
    <dbReference type="NCBI Taxonomy" id="5580"/>
    <lineage>
        <taxon>Eukaryota</taxon>
        <taxon>Fungi</taxon>
        <taxon>Dikarya</taxon>
        <taxon>Ascomycota</taxon>
        <taxon>Pezizomycotina</taxon>
        <taxon>Dothideomycetes</taxon>
        <taxon>Dothideomycetidae</taxon>
        <taxon>Dothideales</taxon>
        <taxon>Saccotheciaceae</taxon>
        <taxon>Aureobasidium</taxon>
    </lineage>
</organism>
<dbReference type="Proteomes" id="UP000306584">
    <property type="component" value="Unassembled WGS sequence"/>
</dbReference>
<dbReference type="EMBL" id="QZBD01000001">
    <property type="protein sequence ID" value="THY36863.1"/>
    <property type="molecule type" value="Genomic_DNA"/>
</dbReference>
<protein>
    <submittedName>
        <fullName evidence="1">DUF1688-domain-containing protein</fullName>
    </submittedName>
</protein>
<comment type="caution">
    <text evidence="1">The sequence shown here is derived from an EMBL/GenBank/DDBJ whole genome shotgun (WGS) entry which is preliminary data.</text>
</comment>
<dbReference type="PANTHER" id="PTHR31687">
    <property type="match status" value="1"/>
</dbReference>